<name>A0A0F9XAV6_9ZZZZ</name>
<dbReference type="PROSITE" id="PS51257">
    <property type="entry name" value="PROKAR_LIPOPROTEIN"/>
    <property type="match status" value="1"/>
</dbReference>
<gene>
    <name evidence="1" type="ORF">LCGC14_0171210</name>
</gene>
<reference evidence="1" key="1">
    <citation type="journal article" date="2015" name="Nature">
        <title>Complex archaea that bridge the gap between prokaryotes and eukaryotes.</title>
        <authorList>
            <person name="Spang A."/>
            <person name="Saw J.H."/>
            <person name="Jorgensen S.L."/>
            <person name="Zaremba-Niedzwiedzka K."/>
            <person name="Martijn J."/>
            <person name="Lind A.E."/>
            <person name="van Eijk R."/>
            <person name="Schleper C."/>
            <person name="Guy L."/>
            <person name="Ettema T.J."/>
        </authorList>
    </citation>
    <scope>NUCLEOTIDE SEQUENCE</scope>
</reference>
<proteinExistence type="predicted"/>
<dbReference type="AlphaFoldDB" id="A0A0F9XAV6"/>
<sequence>MFKKINAIALMIATISLSGCFEPDTNLSGLSEDTYQASGANPLPMSFPAGESSIAKPRDEFNKPTPPTRFIPPSTWVVYMASPGWTSGGLKITRRLSSDAAAAAQVKTFLRANLLTNQVKLVWLQYDPNPAQEMMGDKPVSKGNLIPHYIQPFGPDVDFFVHSPAERFAGNGDSLSFDQWVKPYLPFAKPAGDDFVTNDNFHLSQGFSDVNSDYWDDWSRIWFIVNPEGVVVDAYFSNLGTGKTYGSIRPINSLMHHLGLDSEKLIIPQLVEHSYISKYTPPYWDQLVENTLDLFLNPGDN</sequence>
<dbReference type="EMBL" id="LAZR01000066">
    <property type="protein sequence ID" value="KKN96191.1"/>
    <property type="molecule type" value="Genomic_DNA"/>
</dbReference>
<organism evidence="1">
    <name type="scientific">marine sediment metagenome</name>
    <dbReference type="NCBI Taxonomy" id="412755"/>
    <lineage>
        <taxon>unclassified sequences</taxon>
        <taxon>metagenomes</taxon>
        <taxon>ecological metagenomes</taxon>
    </lineage>
</organism>
<protein>
    <submittedName>
        <fullName evidence="1">Uncharacterized protein</fullName>
    </submittedName>
</protein>
<evidence type="ECO:0000313" key="1">
    <source>
        <dbReference type="EMBL" id="KKN96191.1"/>
    </source>
</evidence>
<comment type="caution">
    <text evidence="1">The sequence shown here is derived from an EMBL/GenBank/DDBJ whole genome shotgun (WGS) entry which is preliminary data.</text>
</comment>
<accession>A0A0F9XAV6</accession>